<feature type="chain" id="PRO_5028864305" evidence="2">
    <location>
        <begin position="27"/>
        <end position="156"/>
    </location>
</feature>
<organism evidence="3 4">
    <name type="scientific">Pseudidiomarina piscicola</name>
    <dbReference type="NCBI Taxonomy" id="2614830"/>
    <lineage>
        <taxon>Bacteria</taxon>
        <taxon>Pseudomonadati</taxon>
        <taxon>Pseudomonadota</taxon>
        <taxon>Gammaproteobacteria</taxon>
        <taxon>Alteromonadales</taxon>
        <taxon>Idiomarinaceae</taxon>
        <taxon>Pseudidiomarina</taxon>
    </lineage>
</organism>
<reference evidence="3 4" key="1">
    <citation type="submission" date="2020-02" db="EMBL/GenBank/DDBJ databases">
        <authorList>
            <person name="Rodrigo-Torres L."/>
            <person name="Arahal R. D."/>
            <person name="Lucena T."/>
        </authorList>
    </citation>
    <scope>NUCLEOTIDE SEQUENCE [LARGE SCALE GENOMIC DNA]</scope>
    <source>
        <strain evidence="3 4">CECT 9734</strain>
    </source>
</reference>
<keyword evidence="1" id="KW-1133">Transmembrane helix</keyword>
<evidence type="ECO:0000313" key="4">
    <source>
        <dbReference type="Proteomes" id="UP000481517"/>
    </source>
</evidence>
<evidence type="ECO:0000256" key="2">
    <source>
        <dbReference type="SAM" id="SignalP"/>
    </source>
</evidence>
<accession>A0A6S6WQY5</accession>
<keyword evidence="1" id="KW-0472">Membrane</keyword>
<evidence type="ECO:0000256" key="1">
    <source>
        <dbReference type="SAM" id="Phobius"/>
    </source>
</evidence>
<feature type="signal peptide" evidence="2">
    <location>
        <begin position="1"/>
        <end position="26"/>
    </location>
</feature>
<feature type="transmembrane region" description="Helical" evidence="1">
    <location>
        <begin position="121"/>
        <end position="142"/>
    </location>
</feature>
<dbReference type="Proteomes" id="UP000481517">
    <property type="component" value="Unassembled WGS sequence"/>
</dbReference>
<dbReference type="RefSeq" id="WP_173919823.1">
    <property type="nucleotide sequence ID" value="NZ_CADCXY010000001.1"/>
</dbReference>
<sequence length="156" mass="17485">MPNRYGFITHIALLFLITLLARPVSAQDTTTHFTLTAPESSREGYFVVSLDQAPQPGMVLQQSSNPNFSVITAEFVWFGDFEKMTLTGFSNGDYYFRIAPSAEVASNSVAVKVRHYPAWQAYTLFFIGLALFSLLVVTIIVLHRTRSRESNRGPDD</sequence>
<name>A0A6S6WQY5_9GAMM</name>
<keyword evidence="2" id="KW-0732">Signal</keyword>
<dbReference type="AlphaFoldDB" id="A0A6S6WQY5"/>
<dbReference type="EMBL" id="CADCXY010000001">
    <property type="protein sequence ID" value="CAB0150276.1"/>
    <property type="molecule type" value="Genomic_DNA"/>
</dbReference>
<keyword evidence="1" id="KW-0812">Transmembrane</keyword>
<proteinExistence type="predicted"/>
<gene>
    <name evidence="3" type="ORF">PSI9734_00830</name>
</gene>
<evidence type="ECO:0000313" key="3">
    <source>
        <dbReference type="EMBL" id="CAB0150276.1"/>
    </source>
</evidence>
<keyword evidence="4" id="KW-1185">Reference proteome</keyword>
<protein>
    <submittedName>
        <fullName evidence="3">Uncharacterized protein</fullName>
    </submittedName>
</protein>